<sequence>MKEYGIQESWTKLFTLSNMQDHGKSYMLIKVLYTFEDDKVLLQCIGNGKWNLVVYDSKNGTFKFTKFEYRNQKYVLRV</sequence>
<dbReference type="HOGENOM" id="CLU_2625688_0_0_1"/>
<evidence type="ECO:0000313" key="1">
    <source>
        <dbReference type="EMBL" id="AES88430.1"/>
    </source>
</evidence>
<proteinExistence type="predicted"/>
<organism evidence="1 3">
    <name type="scientific">Medicago truncatula</name>
    <name type="common">Barrel medic</name>
    <name type="synonym">Medicago tribuloides</name>
    <dbReference type="NCBI Taxonomy" id="3880"/>
    <lineage>
        <taxon>Eukaryota</taxon>
        <taxon>Viridiplantae</taxon>
        <taxon>Streptophyta</taxon>
        <taxon>Embryophyta</taxon>
        <taxon>Tracheophyta</taxon>
        <taxon>Spermatophyta</taxon>
        <taxon>Magnoliopsida</taxon>
        <taxon>eudicotyledons</taxon>
        <taxon>Gunneridae</taxon>
        <taxon>Pentapetalae</taxon>
        <taxon>rosids</taxon>
        <taxon>fabids</taxon>
        <taxon>Fabales</taxon>
        <taxon>Fabaceae</taxon>
        <taxon>Papilionoideae</taxon>
        <taxon>50 kb inversion clade</taxon>
        <taxon>NPAAA clade</taxon>
        <taxon>Hologalegina</taxon>
        <taxon>IRL clade</taxon>
        <taxon>Trifolieae</taxon>
        <taxon>Medicago</taxon>
    </lineage>
</organism>
<evidence type="ECO:0000313" key="2">
    <source>
        <dbReference type="EnsemblPlants" id="AES88430"/>
    </source>
</evidence>
<reference evidence="1 3" key="2">
    <citation type="journal article" date="2014" name="BMC Genomics">
        <title>An improved genome release (version Mt4.0) for the model legume Medicago truncatula.</title>
        <authorList>
            <person name="Tang H."/>
            <person name="Krishnakumar V."/>
            <person name="Bidwell S."/>
            <person name="Rosen B."/>
            <person name="Chan A."/>
            <person name="Zhou S."/>
            <person name="Gentzbittel L."/>
            <person name="Childs K.L."/>
            <person name="Yandell M."/>
            <person name="Gundlach H."/>
            <person name="Mayer K.F."/>
            <person name="Schwartz D.C."/>
            <person name="Town C.D."/>
        </authorList>
    </citation>
    <scope>GENOME REANNOTATION</scope>
    <source>
        <strain evidence="2 3">cv. Jemalong A17</strain>
    </source>
</reference>
<reference evidence="2" key="3">
    <citation type="submission" date="2015-04" db="UniProtKB">
        <authorList>
            <consortium name="EnsemblPlants"/>
        </authorList>
    </citation>
    <scope>IDENTIFICATION</scope>
    <source>
        <strain evidence="2">cv. Jemalong A17</strain>
    </source>
</reference>
<protein>
    <submittedName>
        <fullName evidence="1 2">Uncharacterized protein</fullName>
    </submittedName>
</protein>
<gene>
    <name evidence="1" type="ordered locus">MTR_4g055040</name>
</gene>
<reference evidence="1 3" key="1">
    <citation type="journal article" date="2011" name="Nature">
        <title>The Medicago genome provides insight into the evolution of rhizobial symbioses.</title>
        <authorList>
            <person name="Young N.D."/>
            <person name="Debelle F."/>
            <person name="Oldroyd G.E."/>
            <person name="Geurts R."/>
            <person name="Cannon S.B."/>
            <person name="Udvardi M.K."/>
            <person name="Benedito V.A."/>
            <person name="Mayer K.F."/>
            <person name="Gouzy J."/>
            <person name="Schoof H."/>
            <person name="Van de Peer Y."/>
            <person name="Proost S."/>
            <person name="Cook D.R."/>
            <person name="Meyers B.C."/>
            <person name="Spannagl M."/>
            <person name="Cheung F."/>
            <person name="De Mita S."/>
            <person name="Krishnakumar V."/>
            <person name="Gundlach H."/>
            <person name="Zhou S."/>
            <person name="Mudge J."/>
            <person name="Bharti A.K."/>
            <person name="Murray J.D."/>
            <person name="Naoumkina M.A."/>
            <person name="Rosen B."/>
            <person name="Silverstein K.A."/>
            <person name="Tang H."/>
            <person name="Rombauts S."/>
            <person name="Zhao P.X."/>
            <person name="Zhou P."/>
            <person name="Barbe V."/>
            <person name="Bardou P."/>
            <person name="Bechner M."/>
            <person name="Bellec A."/>
            <person name="Berger A."/>
            <person name="Berges H."/>
            <person name="Bidwell S."/>
            <person name="Bisseling T."/>
            <person name="Choisne N."/>
            <person name="Couloux A."/>
            <person name="Denny R."/>
            <person name="Deshpande S."/>
            <person name="Dai X."/>
            <person name="Doyle J.J."/>
            <person name="Dudez A.M."/>
            <person name="Farmer A.D."/>
            <person name="Fouteau S."/>
            <person name="Franken C."/>
            <person name="Gibelin C."/>
            <person name="Gish J."/>
            <person name="Goldstein S."/>
            <person name="Gonzalez A.J."/>
            <person name="Green P.J."/>
            <person name="Hallab A."/>
            <person name="Hartog M."/>
            <person name="Hua A."/>
            <person name="Humphray S.J."/>
            <person name="Jeong D.H."/>
            <person name="Jing Y."/>
            <person name="Jocker A."/>
            <person name="Kenton S.M."/>
            <person name="Kim D.J."/>
            <person name="Klee K."/>
            <person name="Lai H."/>
            <person name="Lang C."/>
            <person name="Lin S."/>
            <person name="Macmil S.L."/>
            <person name="Magdelenat G."/>
            <person name="Matthews L."/>
            <person name="McCorrison J."/>
            <person name="Monaghan E.L."/>
            <person name="Mun J.H."/>
            <person name="Najar F.Z."/>
            <person name="Nicholson C."/>
            <person name="Noirot C."/>
            <person name="O'Bleness M."/>
            <person name="Paule C.R."/>
            <person name="Poulain J."/>
            <person name="Prion F."/>
            <person name="Qin B."/>
            <person name="Qu C."/>
            <person name="Retzel E.F."/>
            <person name="Riddle C."/>
            <person name="Sallet E."/>
            <person name="Samain S."/>
            <person name="Samson N."/>
            <person name="Sanders I."/>
            <person name="Saurat O."/>
            <person name="Scarpelli C."/>
            <person name="Schiex T."/>
            <person name="Segurens B."/>
            <person name="Severin A.J."/>
            <person name="Sherrier D.J."/>
            <person name="Shi R."/>
            <person name="Sims S."/>
            <person name="Singer S.R."/>
            <person name="Sinharoy S."/>
            <person name="Sterck L."/>
            <person name="Viollet A."/>
            <person name="Wang B.B."/>
            <person name="Wang K."/>
            <person name="Wang M."/>
            <person name="Wang X."/>
            <person name="Warfsmann J."/>
            <person name="Weissenbach J."/>
            <person name="White D.D."/>
            <person name="White J.D."/>
            <person name="Wiley G.B."/>
            <person name="Wincker P."/>
            <person name="Xing Y."/>
            <person name="Yang L."/>
            <person name="Yao Z."/>
            <person name="Ying F."/>
            <person name="Zhai J."/>
            <person name="Zhou L."/>
            <person name="Zuber A."/>
            <person name="Denarie J."/>
            <person name="Dixon R.A."/>
            <person name="May G.D."/>
            <person name="Schwartz D.C."/>
            <person name="Rogers J."/>
            <person name="Quetier F."/>
            <person name="Town C.D."/>
            <person name="Roe B.A."/>
        </authorList>
    </citation>
    <scope>NUCLEOTIDE SEQUENCE [LARGE SCALE GENOMIC DNA]</scope>
    <source>
        <strain evidence="1">A17</strain>
        <strain evidence="2 3">cv. Jemalong A17</strain>
    </source>
</reference>
<dbReference type="PaxDb" id="3880-AES88430"/>
<dbReference type="AlphaFoldDB" id="G7JKX0"/>
<dbReference type="EMBL" id="CM001220">
    <property type="protein sequence ID" value="AES88430.1"/>
    <property type="molecule type" value="Genomic_DNA"/>
</dbReference>
<dbReference type="EnsemblPlants" id="AES88430">
    <property type="protein sequence ID" value="AES88430"/>
    <property type="gene ID" value="MTR_4g055040"/>
</dbReference>
<keyword evidence="3" id="KW-1185">Reference proteome</keyword>
<evidence type="ECO:0000313" key="3">
    <source>
        <dbReference type="Proteomes" id="UP000002051"/>
    </source>
</evidence>
<name>G7JKX0_MEDTR</name>
<accession>G7JKX0</accession>
<dbReference type="Proteomes" id="UP000002051">
    <property type="component" value="Chromosome 4"/>
</dbReference>